<dbReference type="RefSeq" id="WP_136862275.1">
    <property type="nucleotide sequence ID" value="NZ_SWCJ01000002.1"/>
</dbReference>
<keyword evidence="2" id="KW-1185">Reference proteome</keyword>
<gene>
    <name evidence="1" type="primary">thiS</name>
    <name evidence="1" type="ORF">FCL42_04975</name>
</gene>
<reference evidence="1 2" key="1">
    <citation type="submission" date="2019-04" db="EMBL/GenBank/DDBJ databases">
        <authorList>
            <person name="Hwang J.C."/>
        </authorList>
    </citation>
    <scope>NUCLEOTIDE SEQUENCE [LARGE SCALE GENOMIC DNA]</scope>
    <source>
        <strain evidence="1 2">IMCC35002</strain>
    </source>
</reference>
<dbReference type="CDD" id="cd00565">
    <property type="entry name" value="Ubl_ThiS"/>
    <property type="match status" value="1"/>
</dbReference>
<accession>A0A4U1BS29</accession>
<dbReference type="InterPro" id="IPR012675">
    <property type="entry name" value="Beta-grasp_dom_sf"/>
</dbReference>
<dbReference type="EMBL" id="SWCJ01000002">
    <property type="protein sequence ID" value="TKB57630.1"/>
    <property type="molecule type" value="Genomic_DNA"/>
</dbReference>
<dbReference type="InterPro" id="IPR003749">
    <property type="entry name" value="ThiS/MoaD-like"/>
</dbReference>
<organism evidence="1 2">
    <name type="scientific">Ferrimonas aestuarii</name>
    <dbReference type="NCBI Taxonomy" id="2569539"/>
    <lineage>
        <taxon>Bacteria</taxon>
        <taxon>Pseudomonadati</taxon>
        <taxon>Pseudomonadota</taxon>
        <taxon>Gammaproteobacteria</taxon>
        <taxon>Alteromonadales</taxon>
        <taxon>Ferrimonadaceae</taxon>
        <taxon>Ferrimonas</taxon>
    </lineage>
</organism>
<evidence type="ECO:0000313" key="2">
    <source>
        <dbReference type="Proteomes" id="UP000305675"/>
    </source>
</evidence>
<dbReference type="Pfam" id="PF02597">
    <property type="entry name" value="ThiS"/>
    <property type="match status" value="1"/>
</dbReference>
<dbReference type="InterPro" id="IPR010035">
    <property type="entry name" value="Thi_S"/>
</dbReference>
<dbReference type="Proteomes" id="UP000305675">
    <property type="component" value="Unassembled WGS sequence"/>
</dbReference>
<name>A0A4U1BS29_9GAMM</name>
<dbReference type="NCBIfam" id="TIGR01683">
    <property type="entry name" value="thiS"/>
    <property type="match status" value="1"/>
</dbReference>
<dbReference type="PANTHER" id="PTHR34472">
    <property type="entry name" value="SULFUR CARRIER PROTEIN THIS"/>
    <property type="match status" value="1"/>
</dbReference>
<proteinExistence type="predicted"/>
<dbReference type="PANTHER" id="PTHR34472:SF1">
    <property type="entry name" value="SULFUR CARRIER PROTEIN THIS"/>
    <property type="match status" value="1"/>
</dbReference>
<sequence>MNLIINGESRQLDCHKVTDLVAQLSPNSQALALAINGTVVPKTQWSHRTVSDGDKIDLFSVIAGG</sequence>
<dbReference type="Gene3D" id="3.10.20.30">
    <property type="match status" value="1"/>
</dbReference>
<protein>
    <submittedName>
        <fullName evidence="1">Sulfur carrier protein ThiS</fullName>
    </submittedName>
</protein>
<dbReference type="AlphaFoldDB" id="A0A4U1BS29"/>
<dbReference type="OrthoDB" id="6388078at2"/>
<dbReference type="SUPFAM" id="SSF54285">
    <property type="entry name" value="MoaD/ThiS"/>
    <property type="match status" value="1"/>
</dbReference>
<evidence type="ECO:0000313" key="1">
    <source>
        <dbReference type="EMBL" id="TKB57630.1"/>
    </source>
</evidence>
<dbReference type="InterPro" id="IPR016155">
    <property type="entry name" value="Mopterin_synth/thiamin_S_b"/>
</dbReference>
<comment type="caution">
    <text evidence="1">The sequence shown here is derived from an EMBL/GenBank/DDBJ whole genome shotgun (WGS) entry which is preliminary data.</text>
</comment>